<evidence type="ECO:0000313" key="3">
    <source>
        <dbReference type="Proteomes" id="UP001609176"/>
    </source>
</evidence>
<proteinExistence type="predicted"/>
<evidence type="ECO:0008006" key="5">
    <source>
        <dbReference type="Google" id="ProtNLM"/>
    </source>
</evidence>
<evidence type="ECO:0000313" key="2">
    <source>
        <dbReference type="EMBL" id="MFH5244823.1"/>
    </source>
</evidence>
<accession>A0ABW7KTU0</accession>
<keyword evidence="4" id="KW-1185">Reference proteome</keyword>
<sequence>MGRLSVIDEMFLRSHRGLGTPIAMQGLWRSSEALEVELLTSIHSALARGPLGRRVVRPRTPGARPWWRRDIGAYPLSIEAAPIPAAYLLEWADAAGANLDPTDGPGWRFSAARLDDGGTVLSLVCSHVLADARGLVLAVDRALAGESDYVVPPPGSDWSDARAQWAIVAKGTARALGKLATQREVRAELARPPRLSRSESVATIRTAIVTVDTHEWDEAATSFGGSANSLFIAVATDILRSAGYTEPSIGVALPIDVRGDAGIDNAMSMTDIDVVASDSPATILAKCRTAYLAPMTSPAGFPEELLGVLPDRLAHRLAEGAGERDVLCSNIGVIADRIADLGGHRSTGIATRALHPGLTVAQLNRLRTRLSGYLCRSGEEYTLALVALDPQLFGSNSALLELALESIARYGVTARAW</sequence>
<gene>
    <name evidence="2" type="ORF">ACHIPV_23535</name>
    <name evidence="1" type="ORF">ACHIRB_24800</name>
</gene>
<dbReference type="Proteomes" id="UP001609176">
    <property type="component" value="Unassembled WGS sequence"/>
</dbReference>
<organism evidence="2 3">
    <name type="scientific">Antrihabitans spumae</name>
    <dbReference type="NCBI Taxonomy" id="3373370"/>
    <lineage>
        <taxon>Bacteria</taxon>
        <taxon>Bacillati</taxon>
        <taxon>Actinomycetota</taxon>
        <taxon>Actinomycetes</taxon>
        <taxon>Mycobacteriales</taxon>
        <taxon>Nocardiaceae</taxon>
        <taxon>Antrihabitans</taxon>
    </lineage>
</organism>
<dbReference type="EMBL" id="JBIMSP010000052">
    <property type="protein sequence ID" value="MFH5244823.1"/>
    <property type="molecule type" value="Genomic_DNA"/>
</dbReference>
<dbReference type="SUPFAM" id="SSF52777">
    <property type="entry name" value="CoA-dependent acyltransferases"/>
    <property type="match status" value="1"/>
</dbReference>
<protein>
    <recommendedName>
        <fullName evidence="5">Fatty acyl-AMP ligase FadD28 and polyketide synthase</fullName>
    </recommendedName>
</protein>
<dbReference type="RefSeq" id="WP_395125892.1">
    <property type="nucleotide sequence ID" value="NZ_JBIMSN010000121.1"/>
</dbReference>
<evidence type="ECO:0000313" key="1">
    <source>
        <dbReference type="EMBL" id="MFH5231762.1"/>
    </source>
</evidence>
<name>A0ABW7KTU0_9NOCA</name>
<reference evidence="3 4" key="1">
    <citation type="submission" date="2024-10" db="EMBL/GenBank/DDBJ databases">
        <authorList>
            <person name="Riesco R."/>
        </authorList>
    </citation>
    <scope>NUCLEOTIDE SEQUENCE [LARGE SCALE GENOMIC DNA]</scope>
    <source>
        <strain evidence="2 3">NCIMB 15448</strain>
        <strain evidence="1 4">NCIMB 15450</strain>
    </source>
</reference>
<evidence type="ECO:0000313" key="4">
    <source>
        <dbReference type="Proteomes" id="UP001609219"/>
    </source>
</evidence>
<comment type="caution">
    <text evidence="2">The sequence shown here is derived from an EMBL/GenBank/DDBJ whole genome shotgun (WGS) entry which is preliminary data.</text>
</comment>
<dbReference type="Proteomes" id="UP001609219">
    <property type="component" value="Unassembled WGS sequence"/>
</dbReference>
<dbReference type="Gene3D" id="3.30.559.10">
    <property type="entry name" value="Chloramphenicol acetyltransferase-like domain"/>
    <property type="match status" value="1"/>
</dbReference>
<dbReference type="InterPro" id="IPR023213">
    <property type="entry name" value="CAT-like_dom_sf"/>
</dbReference>
<dbReference type="EMBL" id="JBIMSN010000121">
    <property type="protein sequence ID" value="MFH5231762.1"/>
    <property type="molecule type" value="Genomic_DNA"/>
</dbReference>